<evidence type="ECO:0000313" key="3">
    <source>
        <dbReference type="WBParaSite" id="SSLN_0000897301-mRNA-1"/>
    </source>
</evidence>
<reference evidence="3" key="1">
    <citation type="submission" date="2016-06" db="UniProtKB">
        <authorList>
            <consortium name="WormBaseParasite"/>
        </authorList>
    </citation>
    <scope>IDENTIFICATION</scope>
</reference>
<gene>
    <name evidence="1" type="ORF">SSLN_LOCUS8636</name>
</gene>
<dbReference type="WBParaSite" id="SSLN_0000897301-mRNA-1">
    <property type="protein sequence ID" value="SSLN_0000897301-mRNA-1"/>
    <property type="gene ID" value="SSLN_0000897301"/>
</dbReference>
<organism evidence="3">
    <name type="scientific">Schistocephalus solidus</name>
    <name type="common">Tapeworm</name>
    <dbReference type="NCBI Taxonomy" id="70667"/>
    <lineage>
        <taxon>Eukaryota</taxon>
        <taxon>Metazoa</taxon>
        <taxon>Spiralia</taxon>
        <taxon>Lophotrochozoa</taxon>
        <taxon>Platyhelminthes</taxon>
        <taxon>Cestoda</taxon>
        <taxon>Eucestoda</taxon>
        <taxon>Diphyllobothriidea</taxon>
        <taxon>Diphyllobothriidae</taxon>
        <taxon>Schistocephalus</taxon>
    </lineage>
</organism>
<dbReference type="AlphaFoldDB" id="A0A183SWN8"/>
<keyword evidence="2" id="KW-1185">Reference proteome</keyword>
<protein>
    <submittedName>
        <fullName evidence="1 3">Uncharacterized protein</fullName>
    </submittedName>
</protein>
<accession>A0A183SWN8</accession>
<proteinExistence type="predicted"/>
<name>A0A183SWN8_SCHSO</name>
<dbReference type="Proteomes" id="UP000275846">
    <property type="component" value="Unassembled WGS sequence"/>
</dbReference>
<sequence length="171" mass="18790">MGNPLRQVGQSRRKAEVESRARTACARVRMSKGDRADGRAGGRVVTNMFTGFDPLACVCIFPTEEQASSVVHLWLEYPLSPCAIIPAFFCLPSPRTESDLALVLTTRLLDQLPQAMEEGQNSGRQSCCTWKLFSQELPFEPVSAHATGHYSEQPRSVFPLEFASGALAMVI</sequence>
<dbReference type="EMBL" id="UYSU01034764">
    <property type="protein sequence ID" value="VDL95021.1"/>
    <property type="molecule type" value="Genomic_DNA"/>
</dbReference>
<evidence type="ECO:0000313" key="2">
    <source>
        <dbReference type="Proteomes" id="UP000275846"/>
    </source>
</evidence>
<evidence type="ECO:0000313" key="1">
    <source>
        <dbReference type="EMBL" id="VDL95021.1"/>
    </source>
</evidence>
<reference evidence="1 2" key="2">
    <citation type="submission" date="2018-11" db="EMBL/GenBank/DDBJ databases">
        <authorList>
            <consortium name="Pathogen Informatics"/>
        </authorList>
    </citation>
    <scope>NUCLEOTIDE SEQUENCE [LARGE SCALE GENOMIC DNA]</scope>
    <source>
        <strain evidence="1 2">NST_G2</strain>
    </source>
</reference>